<gene>
    <name evidence="3" type="ORF">BG006_005994</name>
</gene>
<keyword evidence="1" id="KW-0547">Nucleotide-binding</keyword>
<evidence type="ECO:0000313" key="3">
    <source>
        <dbReference type="EMBL" id="KAF9331135.1"/>
    </source>
</evidence>
<sequence>MASYEPSPSTKKIIFVGKRGAGKSSLTNMLVQGDLYAQNIREVSDSAASVTSEVTVVDGRNWTACDTVGLGEMQGKGDQSADPAMQLLVRVLEEGQRGFHYIAYVVKQERLQTKEHHELFELFKSTFQGAEENFILVVTHCPNPKWVTNNREIIIQTFGNIPVVTCDFPFDADDLSYRRQERLDSLPKFEA</sequence>
<dbReference type="AlphaFoldDB" id="A0A9P5SJN9"/>
<comment type="caution">
    <text evidence="3">The sequence shown here is derived from an EMBL/GenBank/DDBJ whole genome shotgun (WGS) entry which is preliminary data.</text>
</comment>
<reference evidence="3" key="1">
    <citation type="journal article" date="2020" name="Fungal Divers.">
        <title>Resolving the Mortierellaceae phylogeny through synthesis of multi-gene phylogenetics and phylogenomics.</title>
        <authorList>
            <person name="Vandepol N."/>
            <person name="Liber J."/>
            <person name="Desiro A."/>
            <person name="Na H."/>
            <person name="Kennedy M."/>
            <person name="Barry K."/>
            <person name="Grigoriev I.V."/>
            <person name="Miller A.N."/>
            <person name="O'Donnell K."/>
            <person name="Stajich J.E."/>
            <person name="Bonito G."/>
        </authorList>
    </citation>
    <scope>NUCLEOTIDE SEQUENCE</scope>
    <source>
        <strain evidence="3">NVP1</strain>
    </source>
</reference>
<evidence type="ECO:0000259" key="2">
    <source>
        <dbReference type="Pfam" id="PF04548"/>
    </source>
</evidence>
<proteinExistence type="predicted"/>
<keyword evidence="4" id="KW-1185">Reference proteome</keyword>
<dbReference type="EMBL" id="JAAAUY010000346">
    <property type="protein sequence ID" value="KAF9331135.1"/>
    <property type="molecule type" value="Genomic_DNA"/>
</dbReference>
<evidence type="ECO:0000313" key="4">
    <source>
        <dbReference type="Proteomes" id="UP000696485"/>
    </source>
</evidence>
<name>A0A9P5SJN9_9FUNG</name>
<protein>
    <recommendedName>
        <fullName evidence="2">AIG1-type G domain-containing protein</fullName>
    </recommendedName>
</protein>
<dbReference type="Proteomes" id="UP000696485">
    <property type="component" value="Unassembled WGS sequence"/>
</dbReference>
<dbReference type="Gene3D" id="3.40.50.300">
    <property type="entry name" value="P-loop containing nucleotide triphosphate hydrolases"/>
    <property type="match status" value="1"/>
</dbReference>
<dbReference type="InterPro" id="IPR006703">
    <property type="entry name" value="G_AIG1"/>
</dbReference>
<feature type="domain" description="AIG1-type G" evidence="2">
    <location>
        <begin position="12"/>
        <end position="140"/>
    </location>
</feature>
<dbReference type="GO" id="GO:0005525">
    <property type="term" value="F:GTP binding"/>
    <property type="evidence" value="ECO:0007669"/>
    <property type="project" value="InterPro"/>
</dbReference>
<accession>A0A9P5SJN9</accession>
<organism evidence="3 4">
    <name type="scientific">Podila minutissima</name>
    <dbReference type="NCBI Taxonomy" id="64525"/>
    <lineage>
        <taxon>Eukaryota</taxon>
        <taxon>Fungi</taxon>
        <taxon>Fungi incertae sedis</taxon>
        <taxon>Mucoromycota</taxon>
        <taxon>Mortierellomycotina</taxon>
        <taxon>Mortierellomycetes</taxon>
        <taxon>Mortierellales</taxon>
        <taxon>Mortierellaceae</taxon>
        <taxon>Podila</taxon>
    </lineage>
</organism>
<dbReference type="InterPro" id="IPR027417">
    <property type="entry name" value="P-loop_NTPase"/>
</dbReference>
<dbReference type="Pfam" id="PF04548">
    <property type="entry name" value="AIG1"/>
    <property type="match status" value="1"/>
</dbReference>
<dbReference type="SUPFAM" id="SSF52540">
    <property type="entry name" value="P-loop containing nucleoside triphosphate hydrolases"/>
    <property type="match status" value="1"/>
</dbReference>
<evidence type="ECO:0000256" key="1">
    <source>
        <dbReference type="ARBA" id="ARBA00022741"/>
    </source>
</evidence>